<accession>A0A481YRW4</accession>
<dbReference type="EMBL" id="MK500328">
    <property type="protein sequence ID" value="QBK85928.1"/>
    <property type="molecule type" value="Genomic_DNA"/>
</dbReference>
<reference evidence="1" key="1">
    <citation type="journal article" date="2019" name="MBio">
        <title>Virus Genomes from Deep Sea Sediments Expand the Ocean Megavirome and Support Independent Origins of Viral Gigantism.</title>
        <authorList>
            <person name="Backstrom D."/>
            <person name="Yutin N."/>
            <person name="Jorgensen S.L."/>
            <person name="Dharamshi J."/>
            <person name="Homa F."/>
            <person name="Zaremba-Niedwiedzka K."/>
            <person name="Spang A."/>
            <person name="Wolf Y.I."/>
            <person name="Koonin E.V."/>
            <person name="Ettema T.J."/>
        </authorList>
    </citation>
    <scope>NUCLEOTIDE SEQUENCE</scope>
</reference>
<protein>
    <submittedName>
        <fullName evidence="1">Uncharacterized protein</fullName>
    </submittedName>
</protein>
<organism evidence="1">
    <name type="scientific">Marseillevirus LCMAC101</name>
    <dbReference type="NCBI Taxonomy" id="2506602"/>
    <lineage>
        <taxon>Viruses</taxon>
        <taxon>Varidnaviria</taxon>
        <taxon>Bamfordvirae</taxon>
        <taxon>Nucleocytoviricota</taxon>
        <taxon>Megaviricetes</taxon>
        <taxon>Pimascovirales</taxon>
        <taxon>Pimascovirales incertae sedis</taxon>
        <taxon>Marseilleviridae</taxon>
    </lineage>
</organism>
<evidence type="ECO:0000313" key="1">
    <source>
        <dbReference type="EMBL" id="QBK85928.1"/>
    </source>
</evidence>
<gene>
    <name evidence="1" type="ORF">LCMAC101_05230</name>
</gene>
<name>A0A481YRW4_9VIRU</name>
<sequence length="207" mass="24791">MPEEMRYVYFLTLLSQKNDIYIWNIQVYLTFVVKNMESMENVAGRQFIFGNNVCTEAFGLLKKDTLASYYAAEYQFTIGKIVSNNHDYNSFHITLDDLNEEGMKVYDIIQEKIQKGEWEKEILKDNTIEEVRSGRWVRNEEHPAYDRVRKQQKEYMKGMRGCICTWRNMKCNFSIDDEFYVTPIIIMYTDDWVYTRPGKLYKFPGKM</sequence>
<proteinExistence type="predicted"/>